<reference evidence="4" key="1">
    <citation type="submission" date="2025-08" db="UniProtKB">
        <authorList>
            <consortium name="Ensembl"/>
        </authorList>
    </citation>
    <scope>IDENTIFICATION</scope>
</reference>
<keyword evidence="2" id="KW-1133">Transmembrane helix</keyword>
<proteinExistence type="inferred from homology"/>
<keyword evidence="2" id="KW-0812">Transmembrane</keyword>
<evidence type="ECO:0000313" key="5">
    <source>
        <dbReference type="Proteomes" id="UP000694388"/>
    </source>
</evidence>
<feature type="transmembrane region" description="Helical" evidence="2">
    <location>
        <begin position="26"/>
        <end position="42"/>
    </location>
</feature>
<dbReference type="InterPro" id="IPR039662">
    <property type="entry name" value="Cohesin_Scc3/SA"/>
</dbReference>
<dbReference type="GO" id="GO:0000785">
    <property type="term" value="C:chromatin"/>
    <property type="evidence" value="ECO:0007669"/>
    <property type="project" value="TreeGrafter"/>
</dbReference>
<dbReference type="PANTHER" id="PTHR11199">
    <property type="entry name" value="STROMAL ANTIGEN"/>
    <property type="match status" value="1"/>
</dbReference>
<dbReference type="GeneTree" id="ENSGT00950000182972"/>
<evidence type="ECO:0000256" key="2">
    <source>
        <dbReference type="SAM" id="Phobius"/>
    </source>
</evidence>
<evidence type="ECO:0000313" key="4">
    <source>
        <dbReference type="Ensembl" id="ENSEBUP00000022230.1"/>
    </source>
</evidence>
<keyword evidence="2" id="KW-0472">Membrane</keyword>
<dbReference type="GO" id="GO:0008278">
    <property type="term" value="C:cohesin complex"/>
    <property type="evidence" value="ECO:0007669"/>
    <property type="project" value="TreeGrafter"/>
</dbReference>
<sequence length="242" mass="28375">MYSPFTFLIFLTKAFLWNLEMKWKLISTQFYLFSYLLMVFFFPQKFNVSTSKVIVHFCFSDILPEIRAICLEELCCWMTSCPDTFLTDSYLKYLGWTLSDRQADVRKRCVSSLLVLYSKPEQQPRLELFSQRFKERLVTMVSDREPDVAVKTVQVLNAMRETSDGLLSRKDCEAVYPYVFCARRQLAVAAGSFLYKSLLKQESEMESSPPSRPQEGFLRALLAFHLANQVVHSYLIFLIFHY</sequence>
<dbReference type="SUPFAM" id="SSF48371">
    <property type="entry name" value="ARM repeat"/>
    <property type="match status" value="1"/>
</dbReference>
<dbReference type="PROSITE" id="PS51425">
    <property type="entry name" value="SCD"/>
    <property type="match status" value="1"/>
</dbReference>
<dbReference type="AlphaFoldDB" id="A0A8C4WZS6"/>
<dbReference type="Ensembl" id="ENSEBUT00000022806.1">
    <property type="protein sequence ID" value="ENSEBUP00000022230.1"/>
    <property type="gene ID" value="ENSEBUG00000013701.1"/>
</dbReference>
<dbReference type="Pfam" id="PF21581">
    <property type="entry name" value="SCD"/>
    <property type="match status" value="1"/>
</dbReference>
<reference evidence="4" key="2">
    <citation type="submission" date="2025-09" db="UniProtKB">
        <authorList>
            <consortium name="Ensembl"/>
        </authorList>
    </citation>
    <scope>IDENTIFICATION</scope>
</reference>
<dbReference type="Proteomes" id="UP000694388">
    <property type="component" value="Unplaced"/>
</dbReference>
<dbReference type="InterPro" id="IPR016024">
    <property type="entry name" value="ARM-type_fold"/>
</dbReference>
<dbReference type="Gene3D" id="1.25.10.10">
    <property type="entry name" value="Leucine-rich Repeat Variant"/>
    <property type="match status" value="1"/>
</dbReference>
<keyword evidence="5" id="KW-1185">Reference proteome</keyword>
<name>A0A8C4WZS6_EPTBU</name>
<dbReference type="GO" id="GO:0005634">
    <property type="term" value="C:nucleus"/>
    <property type="evidence" value="ECO:0007669"/>
    <property type="project" value="TreeGrafter"/>
</dbReference>
<evidence type="ECO:0000256" key="1">
    <source>
        <dbReference type="ARBA" id="ARBA00005486"/>
    </source>
</evidence>
<dbReference type="PANTHER" id="PTHR11199:SF0">
    <property type="entry name" value="LD34181P-RELATED"/>
    <property type="match status" value="1"/>
</dbReference>
<dbReference type="InterPro" id="IPR020839">
    <property type="entry name" value="SCD"/>
</dbReference>
<organism evidence="4 5">
    <name type="scientific">Eptatretus burgeri</name>
    <name type="common">Inshore hagfish</name>
    <dbReference type="NCBI Taxonomy" id="7764"/>
    <lineage>
        <taxon>Eukaryota</taxon>
        <taxon>Metazoa</taxon>
        <taxon>Chordata</taxon>
        <taxon>Craniata</taxon>
        <taxon>Vertebrata</taxon>
        <taxon>Cyclostomata</taxon>
        <taxon>Myxini</taxon>
        <taxon>Myxiniformes</taxon>
        <taxon>Myxinidae</taxon>
        <taxon>Eptatretinae</taxon>
        <taxon>Eptatretus</taxon>
    </lineage>
</organism>
<dbReference type="GO" id="GO:0003682">
    <property type="term" value="F:chromatin binding"/>
    <property type="evidence" value="ECO:0007669"/>
    <property type="project" value="TreeGrafter"/>
</dbReference>
<evidence type="ECO:0000259" key="3">
    <source>
        <dbReference type="PROSITE" id="PS51425"/>
    </source>
</evidence>
<protein>
    <recommendedName>
        <fullName evidence="3">SCD domain-containing protein</fullName>
    </recommendedName>
</protein>
<feature type="domain" description="SCD" evidence="3">
    <location>
        <begin position="55"/>
        <end position="140"/>
    </location>
</feature>
<dbReference type="GO" id="GO:0007062">
    <property type="term" value="P:sister chromatid cohesion"/>
    <property type="evidence" value="ECO:0007669"/>
    <property type="project" value="TreeGrafter"/>
</dbReference>
<dbReference type="InterPro" id="IPR011989">
    <property type="entry name" value="ARM-like"/>
</dbReference>
<comment type="similarity">
    <text evidence="1">Belongs to the SCC3 family.</text>
</comment>
<accession>A0A8C4WZS6</accession>